<evidence type="ECO:0000256" key="1">
    <source>
        <dbReference type="SAM" id="MobiDB-lite"/>
    </source>
</evidence>
<gene>
    <name evidence="2" type="ORF">AK812_SmicGene41023</name>
</gene>
<evidence type="ECO:0000313" key="2">
    <source>
        <dbReference type="EMBL" id="OLP78772.1"/>
    </source>
</evidence>
<dbReference type="GO" id="GO:0006281">
    <property type="term" value="P:DNA repair"/>
    <property type="evidence" value="ECO:0007669"/>
    <property type="project" value="UniProtKB-ARBA"/>
</dbReference>
<dbReference type="OrthoDB" id="441221at2759"/>
<accession>A0A1Q9C761</accession>
<dbReference type="EMBL" id="LSRX01001565">
    <property type="protein sequence ID" value="OLP78772.1"/>
    <property type="molecule type" value="Genomic_DNA"/>
</dbReference>
<feature type="compositionally biased region" description="Acidic residues" evidence="1">
    <location>
        <begin position="1614"/>
        <end position="1625"/>
    </location>
</feature>
<dbReference type="Proteomes" id="UP000186817">
    <property type="component" value="Unassembled WGS sequence"/>
</dbReference>
<feature type="region of interest" description="Disordered" evidence="1">
    <location>
        <begin position="1591"/>
        <end position="1630"/>
    </location>
</feature>
<keyword evidence="3" id="KW-1185">Reference proteome</keyword>
<organism evidence="2 3">
    <name type="scientific">Symbiodinium microadriaticum</name>
    <name type="common">Dinoflagellate</name>
    <name type="synonym">Zooxanthella microadriatica</name>
    <dbReference type="NCBI Taxonomy" id="2951"/>
    <lineage>
        <taxon>Eukaryota</taxon>
        <taxon>Sar</taxon>
        <taxon>Alveolata</taxon>
        <taxon>Dinophyceae</taxon>
        <taxon>Suessiales</taxon>
        <taxon>Symbiodiniaceae</taxon>
        <taxon>Symbiodinium</taxon>
    </lineage>
</organism>
<dbReference type="Gene3D" id="3.90.320.10">
    <property type="match status" value="1"/>
</dbReference>
<dbReference type="InterPro" id="IPR011335">
    <property type="entry name" value="Restrct_endonuc-II-like"/>
</dbReference>
<proteinExistence type="predicted"/>
<evidence type="ECO:0000313" key="3">
    <source>
        <dbReference type="Proteomes" id="UP000186817"/>
    </source>
</evidence>
<feature type="compositionally biased region" description="Basic and acidic residues" evidence="1">
    <location>
        <begin position="2082"/>
        <end position="2098"/>
    </location>
</feature>
<comment type="caution">
    <text evidence="2">The sequence shown here is derived from an EMBL/GenBank/DDBJ whole genome shotgun (WGS) entry which is preliminary data.</text>
</comment>
<protein>
    <submittedName>
        <fullName evidence="2">Uncharacterized protein</fullName>
    </submittedName>
</protein>
<dbReference type="SUPFAM" id="SSF52980">
    <property type="entry name" value="Restriction endonuclease-like"/>
    <property type="match status" value="1"/>
</dbReference>
<dbReference type="InterPro" id="IPR011604">
    <property type="entry name" value="PDDEXK-like_dom_sf"/>
</dbReference>
<reference evidence="2 3" key="1">
    <citation type="submission" date="2016-02" db="EMBL/GenBank/DDBJ databases">
        <title>Genome analysis of coral dinoflagellate symbionts highlights evolutionary adaptations to a symbiotic lifestyle.</title>
        <authorList>
            <person name="Aranda M."/>
            <person name="Li Y."/>
            <person name="Liew Y.J."/>
            <person name="Baumgarten S."/>
            <person name="Simakov O."/>
            <person name="Wilson M."/>
            <person name="Piel J."/>
            <person name="Ashoor H."/>
            <person name="Bougouffa S."/>
            <person name="Bajic V.B."/>
            <person name="Ryu T."/>
            <person name="Ravasi T."/>
            <person name="Bayer T."/>
            <person name="Micklem G."/>
            <person name="Kim H."/>
            <person name="Bhak J."/>
            <person name="Lajeunesse T.C."/>
            <person name="Voolstra C.R."/>
        </authorList>
    </citation>
    <scope>NUCLEOTIDE SEQUENCE [LARGE SCALE GENOMIC DNA]</scope>
    <source>
        <strain evidence="2 3">CCMP2467</strain>
    </source>
</reference>
<sequence length="2611" mass="296377">MHKSLLGVEDTCTGMGAPMDVDDIGPTTSGWPSGLENVVGCVLLESPRDPAFRVTGLIHQYSEDFEPHVALDKMRSSKNWPRAEYIKSSVSLPAIADMLVGLDCKYQADLVHVLRQTVPDISEICRFFSLSRSDMSGWDDIVRQLMMDDDEILSSWNVKRQTAANSGTWMHSMIEHMLNGYKISPGPMLGEMESIINYLSRLDNVEVYRTEWCICAPNEDLAGSIDLVLKDKDSNTFHLVDWKRSEKLEDKYAGYGKKMNPPAHDVDDCQGQHYRLQLNIYKWILERYYDVPVDKMTVVCVHPRYLPHGFVDEVPDMQETVDKMMQCCRDKKAAASFQERKERDEHSQHAQELLDSQVGDDNLQSQQENQADAPDTLPFRVMLTGQDHQEDDMEMALEKIMLEEDDTQAPVLAKKRRLMPGAGSHAVDCRRMFERSMEIIKSTLDGYGADVCLQPNTIMQNTRSMLSSLQTKYPWMSEQLQRLIMIAGHMSTGKIGDKPMLPDAAAILWMVEGDRHMRVHKGFLFVYDDDGCFMPFGGIPPEAVLHRMHDFFSCLEGIFRRMKPEISRDANSVADAVAADLQTCETEDEYLTLCRTASAKRSQTPAYSQRLDAEDDGVPGRGRVNEETADSWTLEMASRSWKVSCVVKQELMQTRMISLLVEWCETEDRRSSTICYDDICLAYDRPGCELPVDVVRKGPQNDCYIRIPHPLLDAVLEANMERLQLFYERTFWCNLDVFKCFQAAIAIAKRGYNVDRCFIGISPGGVGQSLYSHHLSEMYKQNHSYFDPNIWHLDEELRKQVESFAKCFILTGQEAPETSRKLHIDLYKKTISGDGIMGRKPYGYSTRMFQMIGWTRLEVNKMMSFVGVTNNNFNSMFRRTFVWKAKARFIHEKFLTNYSDHEKDGIFRADPSLGKFLSTSQASIAGLKLQWAFEIDHSKADCYQLIEDYCNGGDGHLTEDVMREACGLPVRVRQVQEEDGLGNLLAAGQDSADERDEKTSGWINLRNYITTHMLEKDLDIMTWYEFKKMTFRPGEHPNLSKAEMWDQLKEHDVVRTALIRHKSSKDKPGAYIPRIVFAKEHCDICPQRSLDTIRMQFDEEIDIGLAKRYAYSCRGRSMNMDTMKAFYKSMMPASKKGRRTAEQEELMQTYQDLLQKLVDHEKSVAKLLSTKHGRRLRAKRSVEDDDGESSKQDSMFGREYLSMKHSRTISYSYSDKISYTVRARRYAVPDGVQSMSRRLQHHVVDGHTIDLDIQNCCLTLLQQIISKTAPQPPMPVDLVQLMDRLVKDRAGVLKELSLHTVEGKEMINTVLNGGSPPTSLRNNEIVQGLQKISLYVRWVACNLLHADYMSLADNKQKTFPSSTILSLLWTSVEDRILQSWTDHVLTRTTKPKHLSLHFDGIRISADHVGVQQEEFIRDCENAIHKRTGFVVKIVPKKHQNFIQMLKTRGTHANALTNVPDILLMQGNCIPCALWHVVPLSRPAVVAAMSNTSSAKNVDAKSAGYRDYRSVASMCGVDLIGCLGLPGTHVKSFMLHYEGNGVPHSVAVRVDASGVGVTIIDGATVYKLNMATLREIHCAAVDHATILSYWKRDPQDKGGDKSTTLLDMVAGAGDDPNDSDGDDSEGHEEGHPVELANRLSFDDENVPVFKDHILESLEKETNDVSNDLQKKSMRCEGRRQCPLCPFRSFTQLRLLRTHITKHHVKHNQYVCSGTKQVKVILALYDHAASSQSVCTELLQESAAILRETIQPPLQCRHNNIDKQIRLIFDVRTVSTRCHMAALEDIATAPILVDKMEKMNKVLMDQDESVVHIGTDQPSEKLFSQLKEICPSMRSLLLDPIHLAIVYEYGFWNKRSPGSKQLRRILKKCISIDADLGQDQWGGFYDGTNARPLSEREIQYREMILDASMDQIEANKLLEGLDTNVPFTEQPENIDATIAEACLESGVPDRVRDELRNGVRRYLLKTKSPFVQEVKVGFTCVLRDNSLSGCYLYKGDSVRVMQEDGDDAFYVAPLPYHNCGWVVPLPVQRASLRVKEKDTKKSKKQTPQDVLEAVYSKKGGAFETNPCVNHSKSVSLLVLTRLKESEAPPSPEHAEAKLSSDSDQENEEKASPGSWRSDTSEYQKQKNKNTFIDVKDTGSEASRDWASHAKTVTMWLQQLDQQETDREMIPDIVEELRGCLEEVANNDPDLHELKPLKHSAVEAVRSVLLGGKLNTYNDRYKVAWALCSLQGTAFPSTDLGEEAELSELQAAVWTDYLNWMDDNHWLTENREKVVRDTIDMSAKALDRQLGCAKDITISVVKATVKLICNFAPCFSGEFVESTGAWILKQMRDLYNDQWSVVREHAIRGFCALFRYKEHREIFGVPLEGSGMSKCLRDDVEQLVEEMQTVQEQGPEEHNFDEIMRLLVYTHPLADIFQRVDSADSHNDNKLKATLKEIFAFFCLHQQPESILRDLQALGKAKCLEETHVKAGQDVVKWSERIFACLEDQTLWPFSIQQTSKQWFLGSWIVASLFGPKVVATFASGSVSHQRLNAEDSMCYHISRGLQQWHQQAGDNDDFCLKEFVVQQYLSQSKPLSKDNCEYLGKPCNWSAFVGIIGEFLAGLLHGTPGSVIS</sequence>
<feature type="region of interest" description="Disordered" evidence="1">
    <location>
        <begin position="2082"/>
        <end position="2137"/>
    </location>
</feature>
<name>A0A1Q9C761_SYMMI</name>